<accession>A0A8J4C4Q1</accession>
<dbReference type="OrthoDB" id="536811at2759"/>
<protein>
    <submittedName>
        <fullName evidence="1">Uncharacterized protein</fullName>
    </submittedName>
</protein>
<dbReference type="AlphaFoldDB" id="A0A8J4C4Q1"/>
<evidence type="ECO:0000313" key="2">
    <source>
        <dbReference type="Proteomes" id="UP000747110"/>
    </source>
</evidence>
<keyword evidence="2" id="KW-1185">Reference proteome</keyword>
<dbReference type="Proteomes" id="UP000747110">
    <property type="component" value="Unassembled WGS sequence"/>
</dbReference>
<comment type="caution">
    <text evidence="1">The sequence shown here is derived from an EMBL/GenBank/DDBJ whole genome shotgun (WGS) entry which is preliminary data.</text>
</comment>
<dbReference type="InterPro" id="IPR008752">
    <property type="entry name" value="Peptidase_M11"/>
</dbReference>
<evidence type="ECO:0000313" key="1">
    <source>
        <dbReference type="EMBL" id="GIL74591.1"/>
    </source>
</evidence>
<sequence>MRPFLLQRTGVRSFGRHLAAAVLFLMMGPMVVGASERVPKCISLQGKLKYKDARVRDIWTLVQSGTGVVYKLPAQPLDSTGYPIPATNIVTLDCTPDSEIGTRCTNISRAQVSPAAGPVARVNTKMTLRLLVMVVSYTASSSCGARASADVADVRAAYTNELGYMNFLRNCSYGQATYSNVTVIRTPVPCTAFLELCDEENMSLAARMFATIKYGSAFVSSYSRYTYVVPYGLLSTCGWVGLAELSGTQTWYTPDGEGIFNKGTVLQESLHNFGLYHAWRNGSEYQDNSTSMGWGNSCPSAPELWRLGWASPLAQLNSSTLPPKTFKTYTLPATYTTSQGNMLRIQPDWLSKRNYTKNLYLALRMRGGGDSDLLDEFDGKVSVHEVNKTIDNLMALGDPRVSLYGTINPSTSLDMPSYKLRVISSALVSSAITVQICRYERLPKECVDAS</sequence>
<proteinExistence type="predicted"/>
<organism evidence="1 2">
    <name type="scientific">Volvox reticuliferus</name>
    <dbReference type="NCBI Taxonomy" id="1737510"/>
    <lineage>
        <taxon>Eukaryota</taxon>
        <taxon>Viridiplantae</taxon>
        <taxon>Chlorophyta</taxon>
        <taxon>core chlorophytes</taxon>
        <taxon>Chlorophyceae</taxon>
        <taxon>CS clade</taxon>
        <taxon>Chlamydomonadales</taxon>
        <taxon>Volvocaceae</taxon>
        <taxon>Volvox</taxon>
    </lineage>
</organism>
<dbReference type="EMBL" id="BNCP01000006">
    <property type="protein sequence ID" value="GIL74591.1"/>
    <property type="molecule type" value="Genomic_DNA"/>
</dbReference>
<dbReference type="Pfam" id="PF05548">
    <property type="entry name" value="Peptidase_M11"/>
    <property type="match status" value="1"/>
</dbReference>
<reference evidence="1" key="1">
    <citation type="journal article" date="2021" name="Proc. Natl. Acad. Sci. U.S.A.">
        <title>Three genomes in the algal genus Volvox reveal the fate of a haploid sex-determining region after a transition to homothallism.</title>
        <authorList>
            <person name="Yamamoto K."/>
            <person name="Hamaji T."/>
            <person name="Kawai-Toyooka H."/>
            <person name="Matsuzaki R."/>
            <person name="Takahashi F."/>
            <person name="Nishimura Y."/>
            <person name="Kawachi M."/>
            <person name="Noguchi H."/>
            <person name="Minakuchi Y."/>
            <person name="Umen J.G."/>
            <person name="Toyoda A."/>
            <person name="Nozaki H."/>
        </authorList>
    </citation>
    <scope>NUCLEOTIDE SEQUENCE</scope>
    <source>
        <strain evidence="1">NIES-3786</strain>
    </source>
</reference>
<gene>
    <name evidence="1" type="ORF">Vretifemale_4465</name>
</gene>
<name>A0A8J4C4Q1_9CHLO</name>